<dbReference type="RefSeq" id="WP_057908985.1">
    <property type="nucleotide sequence ID" value="NZ_AZGK01000015.1"/>
</dbReference>
<dbReference type="PATRIC" id="fig|1423784.4.peg.808"/>
<gene>
    <name evidence="2" type="ORF">FC51_GL000804</name>
</gene>
<dbReference type="AlphaFoldDB" id="A0A0R1Z3Q9"/>
<reference evidence="2 3" key="1">
    <citation type="journal article" date="2015" name="Genome Announc.">
        <title>Expanding the biotechnology potential of lactobacilli through comparative genomics of 213 strains and associated genera.</title>
        <authorList>
            <person name="Sun Z."/>
            <person name="Harris H.M."/>
            <person name="McCann A."/>
            <person name="Guo C."/>
            <person name="Argimon S."/>
            <person name="Zhang W."/>
            <person name="Yang X."/>
            <person name="Jeffery I.B."/>
            <person name="Cooney J.C."/>
            <person name="Kagawa T.F."/>
            <person name="Liu W."/>
            <person name="Song Y."/>
            <person name="Salvetti E."/>
            <person name="Wrobel A."/>
            <person name="Rasinkangas P."/>
            <person name="Parkhill J."/>
            <person name="Rea M.C."/>
            <person name="O'Sullivan O."/>
            <person name="Ritari J."/>
            <person name="Douillard F.P."/>
            <person name="Paul Ross R."/>
            <person name="Yang R."/>
            <person name="Briner A.E."/>
            <person name="Felis G.E."/>
            <person name="de Vos W.M."/>
            <person name="Barrangou R."/>
            <person name="Klaenhammer T.R."/>
            <person name="Caufield P.W."/>
            <person name="Cui Y."/>
            <person name="Zhang H."/>
            <person name="O'Toole P.W."/>
        </authorList>
    </citation>
    <scope>NUCLEOTIDE SEQUENCE [LARGE SCALE GENOMIC DNA]</scope>
    <source>
        <strain evidence="2 3">DSM 5707</strain>
    </source>
</reference>
<feature type="transmembrane region" description="Helical" evidence="1">
    <location>
        <begin position="9"/>
        <end position="30"/>
    </location>
</feature>
<dbReference type="GeneID" id="69803030"/>
<keyword evidence="1" id="KW-0472">Membrane</keyword>
<feature type="transmembrane region" description="Helical" evidence="1">
    <location>
        <begin position="97"/>
        <end position="119"/>
    </location>
</feature>
<evidence type="ECO:0000256" key="1">
    <source>
        <dbReference type="SAM" id="Phobius"/>
    </source>
</evidence>
<proteinExistence type="predicted"/>
<dbReference type="Proteomes" id="UP000051957">
    <property type="component" value="Unassembled WGS sequence"/>
</dbReference>
<protein>
    <recommendedName>
        <fullName evidence="4">Integral membrane protein</fullName>
    </recommendedName>
</protein>
<keyword evidence="1" id="KW-1133">Transmembrane helix</keyword>
<evidence type="ECO:0008006" key="4">
    <source>
        <dbReference type="Google" id="ProtNLM"/>
    </source>
</evidence>
<feature type="transmembrane region" description="Helical" evidence="1">
    <location>
        <begin position="69"/>
        <end position="91"/>
    </location>
</feature>
<comment type="caution">
    <text evidence="2">The sequence shown here is derived from an EMBL/GenBank/DDBJ whole genome shotgun (WGS) entry which is preliminary data.</text>
</comment>
<sequence length="145" mass="16447">MKKEEKQAIFWAIVSLLVFLATTWLMTFSFVKLNTPAKASEALQVTWIAVAFYATTLILAALRVKISYYLLAVVIAIYSVGFVGMISTMFINSDANIFVKLLVAAVAAFGIVVNVYWYIIAFRLRATLQHDTFQRRINRQKGLKR</sequence>
<name>A0A0R1Z3Q9_9LACO</name>
<feature type="transmembrane region" description="Helical" evidence="1">
    <location>
        <begin position="42"/>
        <end position="62"/>
    </location>
</feature>
<evidence type="ECO:0000313" key="2">
    <source>
        <dbReference type="EMBL" id="KRM45628.1"/>
    </source>
</evidence>
<keyword evidence="1" id="KW-0812">Transmembrane</keyword>
<accession>A0A0R1Z3Q9</accession>
<dbReference type="EMBL" id="AZGK01000015">
    <property type="protein sequence ID" value="KRM45628.1"/>
    <property type="molecule type" value="Genomic_DNA"/>
</dbReference>
<organism evidence="2 3">
    <name type="scientific">Lentilactobacillus parabuchneri DSM 5707 = NBRC 107865</name>
    <dbReference type="NCBI Taxonomy" id="1423784"/>
    <lineage>
        <taxon>Bacteria</taxon>
        <taxon>Bacillati</taxon>
        <taxon>Bacillota</taxon>
        <taxon>Bacilli</taxon>
        <taxon>Lactobacillales</taxon>
        <taxon>Lactobacillaceae</taxon>
        <taxon>Lentilactobacillus</taxon>
    </lineage>
</organism>
<evidence type="ECO:0000313" key="3">
    <source>
        <dbReference type="Proteomes" id="UP000051957"/>
    </source>
</evidence>